<feature type="transmembrane region" description="Helical" evidence="1">
    <location>
        <begin position="559"/>
        <end position="578"/>
    </location>
</feature>
<feature type="transmembrane region" description="Helical" evidence="1">
    <location>
        <begin position="172"/>
        <end position="197"/>
    </location>
</feature>
<comment type="caution">
    <text evidence="2">The sequence shown here is derived from an EMBL/GenBank/DDBJ whole genome shotgun (WGS) entry which is preliminary data.</text>
</comment>
<dbReference type="AlphaFoldDB" id="A0A845EU68"/>
<proteinExistence type="predicted"/>
<feature type="transmembrane region" description="Helical" evidence="1">
    <location>
        <begin position="209"/>
        <end position="229"/>
    </location>
</feature>
<feature type="transmembrane region" description="Helical" evidence="1">
    <location>
        <begin position="138"/>
        <end position="166"/>
    </location>
</feature>
<feature type="transmembrane region" description="Helical" evidence="1">
    <location>
        <begin position="32"/>
        <end position="56"/>
    </location>
</feature>
<gene>
    <name evidence="2" type="ORF">GLW07_02380</name>
</gene>
<evidence type="ECO:0000256" key="1">
    <source>
        <dbReference type="SAM" id="Phobius"/>
    </source>
</evidence>
<dbReference type="RefSeq" id="WP_160918068.1">
    <property type="nucleotide sequence ID" value="NZ_WMEY01000001.1"/>
</dbReference>
<dbReference type="EMBL" id="WMEY01000001">
    <property type="protein sequence ID" value="MYL62196.1"/>
    <property type="molecule type" value="Genomic_DNA"/>
</dbReference>
<sequence length="593" mass="69225">MVISWIKWKLMIRWKAQWNYITFFKKIPGGKWFWIAALLLSIVNFFMILFGTYFLLKATVFNQYLLDHTSSNSIILTTLSQAISYLNTHIEVLWSLLFFIIFLFSVLSGISSSKWQLHSMDHEWLEIHAKVKSQTARLFLYLEAIVWDVKDYVFSYVPIIIALSLLTDMNMVGVVGIVILTLFLFISIGLVTSVLHYHYLSSQRTRLHFYFRLFFNLLIRMVIVTLAFFGGKILTPWIKSFPLTSNDVDVAKYNDWLSQGAEVVKDLLTPLTVIFKYPIFPHNFLASLLFDEVRIFDGVMLVLACIVLFAFMFTITQLKSKNRSENFYPFTIIEKLIPSKIFGKSNYNRMQVKHLLRGDYFLFRFPVLTGSFLFWFQLGLMVSFMTGLNPGEKIYYFILSFYLFFFVYFHIASIYSELTGFFSVDSEGKNVIIHLLAGKTVWEVFKYKYLLFIIYTYPLLIVADITLILFSKIKLVEAAVIVVIHCFSFLFLSALLFLPSIISPHFNYINIEQLEDYPDQNSIQGIVRYLIVGVFIPACMIPTAFYLTDYINLSTLLAIQWGEAILLFFSLIFFMLFARNKLRKLSKIEQLSL</sequence>
<feature type="transmembrane region" description="Helical" evidence="1">
    <location>
        <begin position="476"/>
        <end position="498"/>
    </location>
</feature>
<feature type="transmembrane region" description="Helical" evidence="1">
    <location>
        <begin position="449"/>
        <end position="470"/>
    </location>
</feature>
<organism evidence="2 3">
    <name type="scientific">Guptibacillus hwajinpoensis</name>
    <dbReference type="NCBI Taxonomy" id="208199"/>
    <lineage>
        <taxon>Bacteria</taxon>
        <taxon>Bacillati</taxon>
        <taxon>Bacillota</taxon>
        <taxon>Bacilli</taxon>
        <taxon>Bacillales</taxon>
        <taxon>Guptibacillaceae</taxon>
        <taxon>Guptibacillus</taxon>
    </lineage>
</organism>
<feature type="transmembrane region" description="Helical" evidence="1">
    <location>
        <begin position="295"/>
        <end position="315"/>
    </location>
</feature>
<keyword evidence="1" id="KW-1133">Transmembrane helix</keyword>
<keyword evidence="1" id="KW-0812">Transmembrane</keyword>
<dbReference type="Proteomes" id="UP000447833">
    <property type="component" value="Unassembled WGS sequence"/>
</dbReference>
<evidence type="ECO:0000313" key="3">
    <source>
        <dbReference type="Proteomes" id="UP000447833"/>
    </source>
</evidence>
<feature type="transmembrane region" description="Helical" evidence="1">
    <location>
        <begin position="92"/>
        <end position="110"/>
    </location>
</feature>
<feature type="transmembrane region" description="Helical" evidence="1">
    <location>
        <begin position="394"/>
        <end position="415"/>
    </location>
</feature>
<name>A0A845EU68_9BACL</name>
<evidence type="ECO:0000313" key="2">
    <source>
        <dbReference type="EMBL" id="MYL62196.1"/>
    </source>
</evidence>
<feature type="transmembrane region" description="Helical" evidence="1">
    <location>
        <begin position="526"/>
        <end position="547"/>
    </location>
</feature>
<protein>
    <submittedName>
        <fullName evidence="2">Uncharacterized protein</fullName>
    </submittedName>
</protein>
<feature type="transmembrane region" description="Helical" evidence="1">
    <location>
        <begin position="361"/>
        <end position="382"/>
    </location>
</feature>
<accession>A0A845EU68</accession>
<reference evidence="2 3" key="1">
    <citation type="submission" date="2019-11" db="EMBL/GenBank/DDBJ databases">
        <title>Genome sequences of 17 halophilic strains isolated from different environments.</title>
        <authorList>
            <person name="Furrow R.E."/>
        </authorList>
    </citation>
    <scope>NUCLEOTIDE SEQUENCE [LARGE SCALE GENOMIC DNA]</scope>
    <source>
        <strain evidence="2 3">22506_14_FS</strain>
    </source>
</reference>
<keyword evidence="1" id="KW-0472">Membrane</keyword>